<gene>
    <name evidence="2" type="ORF">H0241_06055</name>
</gene>
<dbReference type="RefSeq" id="WP_181056500.1">
    <property type="nucleotide sequence ID" value="NZ_JACDTY010000002.1"/>
</dbReference>
<evidence type="ECO:0000313" key="3">
    <source>
        <dbReference type="Proteomes" id="UP000558284"/>
    </source>
</evidence>
<evidence type="ECO:0008006" key="4">
    <source>
        <dbReference type="Google" id="ProtNLM"/>
    </source>
</evidence>
<evidence type="ECO:0000256" key="1">
    <source>
        <dbReference type="SAM" id="SignalP"/>
    </source>
</evidence>
<organism evidence="2 3">
    <name type="scientific">Mesorhizobium neociceri</name>
    <dbReference type="NCBI Taxonomy" id="1307853"/>
    <lineage>
        <taxon>Bacteria</taxon>
        <taxon>Pseudomonadati</taxon>
        <taxon>Pseudomonadota</taxon>
        <taxon>Alphaproteobacteria</taxon>
        <taxon>Hyphomicrobiales</taxon>
        <taxon>Phyllobacteriaceae</taxon>
        <taxon>Mesorhizobium</taxon>
    </lineage>
</organism>
<dbReference type="AlphaFoldDB" id="A0A838AZF8"/>
<dbReference type="Proteomes" id="UP000558284">
    <property type="component" value="Unassembled WGS sequence"/>
</dbReference>
<keyword evidence="3" id="KW-1185">Reference proteome</keyword>
<dbReference type="EMBL" id="JACDTY010000002">
    <property type="protein sequence ID" value="MBA1139816.1"/>
    <property type="molecule type" value="Genomic_DNA"/>
</dbReference>
<comment type="caution">
    <text evidence="2">The sequence shown here is derived from an EMBL/GenBank/DDBJ whole genome shotgun (WGS) entry which is preliminary data.</text>
</comment>
<proteinExistence type="predicted"/>
<feature type="chain" id="PRO_5032558528" description="Twin-arginine translocation pathway signal" evidence="1">
    <location>
        <begin position="26"/>
        <end position="149"/>
    </location>
</feature>
<reference evidence="2 3" key="1">
    <citation type="submission" date="2020-07" db="EMBL/GenBank/DDBJ databases">
        <title>Definition of the novel symbiovar canariense within Mesorhizobium novociceri, a new species of genus Mesorhizobium nodulating Cicer canariense in the Caldera de Taburiente National Park (La Palma, Canary Islands).</title>
        <authorList>
            <person name="Leon-Barrios M."/>
            <person name="Perez-Yepez J."/>
            <person name="Flores-Felix J.D."/>
            <person name="Ramirez-Baena M.H."/>
            <person name="Pulido-Suarez L."/>
            <person name="Igual J.M."/>
            <person name="Velazquez E."/>
            <person name="Peix A."/>
        </authorList>
    </citation>
    <scope>NUCLEOTIDE SEQUENCE [LARGE SCALE GENOMIC DNA]</scope>
    <source>
        <strain evidence="2 3">CCANP35</strain>
    </source>
</reference>
<feature type="signal peptide" evidence="1">
    <location>
        <begin position="1"/>
        <end position="25"/>
    </location>
</feature>
<sequence length="149" mass="16817">MTKISRRAALAFVAGGVASTGIAYAAVSSFSDEDLVLITLEKYLGKLNIRVEHLQQFVLEFQNRNPWISPGGNLGDAITLLETARLGEARQLLPREKRRYLRHFDRVVLAEFHMLTDYAWRSSPNDPIRFTGWQSCTNPFANLEPPKVA</sequence>
<keyword evidence="1" id="KW-0732">Signal</keyword>
<evidence type="ECO:0000313" key="2">
    <source>
        <dbReference type="EMBL" id="MBA1139816.1"/>
    </source>
</evidence>
<name>A0A838AZF8_9HYPH</name>
<protein>
    <recommendedName>
        <fullName evidence="4">Twin-arginine translocation pathway signal</fullName>
    </recommendedName>
</protein>
<accession>A0A838AZF8</accession>